<evidence type="ECO:0000256" key="1">
    <source>
        <dbReference type="ARBA" id="ARBA00009748"/>
    </source>
</evidence>
<gene>
    <name evidence="6" type="ORF">F2P56_013743</name>
</gene>
<dbReference type="CDD" id="cd01960">
    <property type="entry name" value="nsLTP1"/>
    <property type="match status" value="1"/>
</dbReference>
<dbReference type="Proteomes" id="UP000619265">
    <property type="component" value="Unassembled WGS sequence"/>
</dbReference>
<dbReference type="SMART" id="SM00499">
    <property type="entry name" value="AAI"/>
    <property type="match status" value="1"/>
</dbReference>
<protein>
    <recommendedName>
        <fullName evidence="3">Non-specific lipid-transfer protein</fullName>
    </recommendedName>
</protein>
<dbReference type="InterPro" id="IPR036312">
    <property type="entry name" value="Bifun_inhib/LTP/seed_sf"/>
</dbReference>
<organism evidence="6 7">
    <name type="scientific">Juglans regia</name>
    <name type="common">English walnut</name>
    <dbReference type="NCBI Taxonomy" id="51240"/>
    <lineage>
        <taxon>Eukaryota</taxon>
        <taxon>Viridiplantae</taxon>
        <taxon>Streptophyta</taxon>
        <taxon>Embryophyta</taxon>
        <taxon>Tracheophyta</taxon>
        <taxon>Spermatophyta</taxon>
        <taxon>Magnoliopsida</taxon>
        <taxon>eudicotyledons</taxon>
        <taxon>Gunneridae</taxon>
        <taxon>Pentapetalae</taxon>
        <taxon>rosids</taxon>
        <taxon>fabids</taxon>
        <taxon>Fagales</taxon>
        <taxon>Juglandaceae</taxon>
        <taxon>Juglans</taxon>
    </lineage>
</organism>
<keyword evidence="4" id="KW-0732">Signal</keyword>
<evidence type="ECO:0000259" key="5">
    <source>
        <dbReference type="SMART" id="SM00499"/>
    </source>
</evidence>
<dbReference type="InterPro" id="IPR000528">
    <property type="entry name" value="Plant_nsLTP"/>
</dbReference>
<name>A0A833XPT4_JUGRE</name>
<evidence type="ECO:0000313" key="7">
    <source>
        <dbReference type="Proteomes" id="UP000619265"/>
    </source>
</evidence>
<keyword evidence="3" id="KW-0446">Lipid-binding</keyword>
<feature type="non-terminal residue" evidence="6">
    <location>
        <position position="133"/>
    </location>
</feature>
<dbReference type="Gramene" id="Jr06_20920_p1">
    <property type="protein sequence ID" value="cds.Jr06_20920_p1"/>
    <property type="gene ID" value="Jr06_20920"/>
</dbReference>
<dbReference type="PANTHER" id="PTHR33076">
    <property type="entry name" value="NON-SPECIFIC LIPID-TRANSFER PROTEIN 2-RELATED"/>
    <property type="match status" value="1"/>
</dbReference>
<evidence type="ECO:0000313" key="6">
    <source>
        <dbReference type="EMBL" id="KAF5469693.1"/>
    </source>
</evidence>
<evidence type="ECO:0000256" key="4">
    <source>
        <dbReference type="SAM" id="SignalP"/>
    </source>
</evidence>
<dbReference type="AlphaFoldDB" id="A0A833XPT4"/>
<feature type="signal peptide" evidence="4">
    <location>
        <begin position="1"/>
        <end position="41"/>
    </location>
</feature>
<dbReference type="Gene3D" id="1.10.110.10">
    <property type="entry name" value="Plant lipid-transfer and hydrophobic proteins"/>
    <property type="match status" value="1"/>
</dbReference>
<evidence type="ECO:0000256" key="2">
    <source>
        <dbReference type="ARBA" id="ARBA00023157"/>
    </source>
</evidence>
<comment type="caution">
    <text evidence="6">The sequence shown here is derived from an EMBL/GenBank/DDBJ whole genome shotgun (WGS) entry which is preliminary data.</text>
</comment>
<dbReference type="PRINTS" id="PR00382">
    <property type="entry name" value="LIPIDTRNSFER"/>
</dbReference>
<sequence length="133" mass="13657">KTSQLFSLVYVLSLNMKPLEIALPTVATVMLLLLLAPASEAVITCSNVVNYLRPCVNYLVKGTGKPPATCCSGASALASASSTSADKRAACDCIKTAAKKINPNVQAAQALPGNCGISLPFTISPNVDCSKVG</sequence>
<dbReference type="SUPFAM" id="SSF47699">
    <property type="entry name" value="Bifunctional inhibitor/lipid-transfer protein/seed storage 2S albumin"/>
    <property type="match status" value="1"/>
</dbReference>
<dbReference type="PROSITE" id="PS00597">
    <property type="entry name" value="PLANT_LTP"/>
    <property type="match status" value="1"/>
</dbReference>
<evidence type="ECO:0000256" key="3">
    <source>
        <dbReference type="RuleBase" id="RU000628"/>
    </source>
</evidence>
<dbReference type="EMBL" id="LIHL02000006">
    <property type="protein sequence ID" value="KAF5469693.1"/>
    <property type="molecule type" value="Genomic_DNA"/>
</dbReference>
<feature type="chain" id="PRO_5032434056" description="Non-specific lipid-transfer protein" evidence="4">
    <location>
        <begin position="42"/>
        <end position="133"/>
    </location>
</feature>
<keyword evidence="2" id="KW-1015">Disulfide bond</keyword>
<feature type="domain" description="Bifunctional inhibitor/plant lipid transfer protein/seed storage helical" evidence="5">
    <location>
        <begin position="45"/>
        <end position="129"/>
    </location>
</feature>
<comment type="similarity">
    <text evidence="1 3">Belongs to the plant LTP family.</text>
</comment>
<dbReference type="Pfam" id="PF00234">
    <property type="entry name" value="Tryp_alpha_amyl"/>
    <property type="match status" value="1"/>
</dbReference>
<reference evidence="6" key="1">
    <citation type="submission" date="2015-10" db="EMBL/GenBank/DDBJ databases">
        <authorList>
            <person name="Martinez-Garcia P.J."/>
            <person name="Crepeau M.W."/>
            <person name="Puiu D."/>
            <person name="Gonzalez-Ibeas D."/>
            <person name="Whalen J."/>
            <person name="Stevens K."/>
            <person name="Paul R."/>
            <person name="Butterfield T."/>
            <person name="Britton M."/>
            <person name="Reagan R."/>
            <person name="Chakraborty S."/>
            <person name="Walawage S.L."/>
            <person name="Vasquez-Gross H.A."/>
            <person name="Cardeno C."/>
            <person name="Famula R."/>
            <person name="Pratt K."/>
            <person name="Kuruganti S."/>
            <person name="Aradhya M.K."/>
            <person name="Leslie C.A."/>
            <person name="Dandekar A.M."/>
            <person name="Salzberg S.L."/>
            <person name="Wegrzyn J.L."/>
            <person name="Langley C.H."/>
            <person name="Neale D.B."/>
        </authorList>
    </citation>
    <scope>NUCLEOTIDE SEQUENCE</scope>
    <source>
        <tissue evidence="6">Leaves</tissue>
    </source>
</reference>
<reference evidence="6" key="2">
    <citation type="submission" date="2020-03" db="EMBL/GenBank/DDBJ databases">
        <title>Walnut 2.0.</title>
        <authorList>
            <person name="Marrano A."/>
            <person name="Britton M."/>
            <person name="Zimin A.V."/>
            <person name="Zaini P.A."/>
            <person name="Workman R."/>
            <person name="Puiu D."/>
            <person name="Bianco L."/>
            <person name="Allen B.J."/>
            <person name="Troggio M."/>
            <person name="Leslie C.A."/>
            <person name="Timp W."/>
            <person name="Dendekar A."/>
            <person name="Salzberg S.L."/>
            <person name="Neale D.B."/>
        </authorList>
    </citation>
    <scope>NUCLEOTIDE SEQUENCE</scope>
    <source>
        <tissue evidence="6">Leaves</tissue>
    </source>
</reference>
<dbReference type="GO" id="GO:0008289">
    <property type="term" value="F:lipid binding"/>
    <property type="evidence" value="ECO:0007669"/>
    <property type="project" value="UniProtKB-KW"/>
</dbReference>
<accession>A0A833XPT4</accession>
<dbReference type="GO" id="GO:0006869">
    <property type="term" value="P:lipid transport"/>
    <property type="evidence" value="ECO:0007669"/>
    <property type="project" value="InterPro"/>
</dbReference>
<comment type="function">
    <text evidence="3">Plant non-specific lipid-transfer proteins transfer phospholipids as well as galactolipids across membranes. May play a role in wax or cutin deposition in the cell walls of expanding epidermal cells and certain secretory tissues.</text>
</comment>
<keyword evidence="3" id="KW-0813">Transport</keyword>
<dbReference type="InterPro" id="IPR016140">
    <property type="entry name" value="Bifunc_inhib/LTP/seed_store"/>
</dbReference>
<proteinExistence type="inferred from homology"/>